<evidence type="ECO:0000256" key="2">
    <source>
        <dbReference type="SAM" id="SignalP"/>
    </source>
</evidence>
<keyword evidence="2" id="KW-0732">Signal</keyword>
<feature type="chain" id="PRO_5030031987" evidence="2">
    <location>
        <begin position="25"/>
        <end position="80"/>
    </location>
</feature>
<reference evidence="3 4" key="1">
    <citation type="submission" date="2016-10" db="EMBL/GenBank/DDBJ databases">
        <authorList>
            <person name="de Groot N.N."/>
        </authorList>
    </citation>
    <scope>NUCLEOTIDE SEQUENCE [LARGE SCALE GENOMIC DNA]</scope>
    <source>
        <strain evidence="3 4">GAS522</strain>
    </source>
</reference>
<evidence type="ECO:0000256" key="1">
    <source>
        <dbReference type="SAM" id="MobiDB-lite"/>
    </source>
</evidence>
<proteinExistence type="predicted"/>
<dbReference type="Proteomes" id="UP000183208">
    <property type="component" value="Unassembled WGS sequence"/>
</dbReference>
<feature type="compositionally biased region" description="Polar residues" evidence="1">
    <location>
        <begin position="59"/>
        <end position="68"/>
    </location>
</feature>
<dbReference type="RefSeq" id="WP_074828908.1">
    <property type="nucleotide sequence ID" value="NZ_FNTI01000001.1"/>
</dbReference>
<accession>A0A1M7HRJ6</accession>
<dbReference type="EMBL" id="FNTI01000001">
    <property type="protein sequence ID" value="SEE34438.1"/>
    <property type="molecule type" value="Genomic_DNA"/>
</dbReference>
<organism evidence="3 4">
    <name type="scientific">Bradyrhizobium lablabi</name>
    <dbReference type="NCBI Taxonomy" id="722472"/>
    <lineage>
        <taxon>Bacteria</taxon>
        <taxon>Pseudomonadati</taxon>
        <taxon>Pseudomonadota</taxon>
        <taxon>Alphaproteobacteria</taxon>
        <taxon>Hyphomicrobiales</taxon>
        <taxon>Nitrobacteraceae</taxon>
        <taxon>Bradyrhizobium</taxon>
    </lineage>
</organism>
<evidence type="ECO:0000313" key="3">
    <source>
        <dbReference type="EMBL" id="SEE34438.1"/>
    </source>
</evidence>
<gene>
    <name evidence="3" type="ORF">SAMN05444171_7110</name>
</gene>
<feature type="signal peptide" evidence="2">
    <location>
        <begin position="1"/>
        <end position="24"/>
    </location>
</feature>
<protein>
    <submittedName>
        <fullName evidence="3">Uncharacterized protein</fullName>
    </submittedName>
</protein>
<feature type="region of interest" description="Disordered" evidence="1">
    <location>
        <begin position="52"/>
        <end position="80"/>
    </location>
</feature>
<evidence type="ECO:0000313" key="4">
    <source>
        <dbReference type="Proteomes" id="UP000183208"/>
    </source>
</evidence>
<dbReference type="OrthoDB" id="8141532at2"/>
<sequence length="80" mass="8427">MRFGHALFIAATAGLLTLAAPTLARNSDAQKPGEQPAASSCRAYQMAADGQWTPLPCQETGSTGQTQHKPAPKSTDDETR</sequence>
<dbReference type="AlphaFoldDB" id="A0A1M7HRJ6"/>
<name>A0A1M7HRJ6_9BRAD</name>